<feature type="compositionally biased region" description="Basic residues" evidence="1">
    <location>
        <begin position="91"/>
        <end position="104"/>
    </location>
</feature>
<feature type="region of interest" description="Disordered" evidence="1">
    <location>
        <begin position="246"/>
        <end position="292"/>
    </location>
</feature>
<sequence length="292" mass="31991">MHKGPWPGSAYWPQAASWPAAQQPRAPRPPSGQWPNERSPSRQFPRRHLARPHRALSPTAPAPTSPNAKRGCSATDLCDRSAPSHPDHPQPTHHRTTPRNRRHQTANPPLSQPNTAPFVHRPPPSDRTGTPQRQRGQHVSPPNGNSRQRLTINPLWTSPSPFFGNDPSNPPTGPIGTCRWVATTRRRRHRRHRRTTGPSFGRTGGSTSSPDRQSGFAADRRNECIAGPPLGNRRGFPAAHPVRSPIIAPATPPATRHRTSEPDSRVAVQRQRPATVTESPRGTAAGHLVACT</sequence>
<comment type="caution">
    <text evidence="2">The sequence shown here is derived from an EMBL/GenBank/DDBJ whole genome shotgun (WGS) entry which is preliminary data.</text>
</comment>
<feature type="region of interest" description="Disordered" evidence="1">
    <location>
        <begin position="1"/>
        <end position="216"/>
    </location>
</feature>
<dbReference type="Proteomes" id="UP000243542">
    <property type="component" value="Unassembled WGS sequence"/>
</dbReference>
<reference evidence="2 3" key="1">
    <citation type="submission" date="2017-10" db="EMBL/GenBank/DDBJ databases">
        <title>Sequencing the genomes of 1000 actinobacteria strains.</title>
        <authorList>
            <person name="Klenk H.-P."/>
        </authorList>
    </citation>
    <scope>NUCLEOTIDE SEQUENCE [LARGE SCALE GENOMIC DNA]</scope>
    <source>
        <strain evidence="2 3">DSM 46092</strain>
    </source>
</reference>
<feature type="compositionally biased region" description="Basic residues" evidence="1">
    <location>
        <begin position="184"/>
        <end position="195"/>
    </location>
</feature>
<feature type="compositionally biased region" description="Polar residues" evidence="1">
    <location>
        <begin position="140"/>
        <end position="160"/>
    </location>
</feature>
<feature type="compositionally biased region" description="Polar residues" evidence="1">
    <location>
        <begin position="33"/>
        <end position="42"/>
    </location>
</feature>
<dbReference type="AlphaFoldDB" id="A0A2A9F739"/>
<feature type="compositionally biased region" description="Basic residues" evidence="1">
    <location>
        <begin position="44"/>
        <end position="54"/>
    </location>
</feature>
<organism evidence="2 3">
    <name type="scientific">Amycolatopsis sulphurea</name>
    <dbReference type="NCBI Taxonomy" id="76022"/>
    <lineage>
        <taxon>Bacteria</taxon>
        <taxon>Bacillati</taxon>
        <taxon>Actinomycetota</taxon>
        <taxon>Actinomycetes</taxon>
        <taxon>Pseudonocardiales</taxon>
        <taxon>Pseudonocardiaceae</taxon>
        <taxon>Amycolatopsis</taxon>
    </lineage>
</organism>
<evidence type="ECO:0000313" key="2">
    <source>
        <dbReference type="EMBL" id="PFG46793.1"/>
    </source>
</evidence>
<keyword evidence="3" id="KW-1185">Reference proteome</keyword>
<dbReference type="EMBL" id="PDJK01000002">
    <property type="protein sequence ID" value="PFG46793.1"/>
    <property type="molecule type" value="Genomic_DNA"/>
</dbReference>
<accession>A0A2A9F739</accession>
<feature type="compositionally biased region" description="Low complexity" evidence="1">
    <location>
        <begin position="9"/>
        <end position="25"/>
    </location>
</feature>
<feature type="compositionally biased region" description="Polar residues" evidence="1">
    <location>
        <begin position="106"/>
        <end position="115"/>
    </location>
</feature>
<protein>
    <submittedName>
        <fullName evidence="2">Uncharacterized protein</fullName>
    </submittedName>
</protein>
<gene>
    <name evidence="2" type="ORF">ATK36_1789</name>
</gene>
<evidence type="ECO:0000313" key="3">
    <source>
        <dbReference type="Proteomes" id="UP000243542"/>
    </source>
</evidence>
<name>A0A2A9F739_9PSEU</name>
<proteinExistence type="predicted"/>
<evidence type="ECO:0000256" key="1">
    <source>
        <dbReference type="SAM" id="MobiDB-lite"/>
    </source>
</evidence>